<dbReference type="EMBL" id="CAAALY010267575">
    <property type="protein sequence ID" value="VEL41034.1"/>
    <property type="molecule type" value="Genomic_DNA"/>
</dbReference>
<feature type="compositionally biased region" description="Low complexity" evidence="1">
    <location>
        <begin position="153"/>
        <end position="163"/>
    </location>
</feature>
<feature type="region of interest" description="Disordered" evidence="1">
    <location>
        <begin position="139"/>
        <end position="206"/>
    </location>
</feature>
<comment type="caution">
    <text evidence="2">The sequence shown here is derived from an EMBL/GenBank/DDBJ whole genome shotgun (WGS) entry which is preliminary data.</text>
</comment>
<accession>A0A3S5C7U1</accession>
<sequence>MTTTMADDSGLGAFLKMYQVHCQMLGIMTTTMADDFGLQVHCQMLGIMTTTMADDFGLDITRDSSLSEDEGYCFGSEPPYSHHPVQARQTSGLQTAPHDVYRIRTWRGISADRGAYSQPRQPYPPYQYQQYPQLYYGPGATATYEHRGPRPPAAEGPEARLPADALGYGQWRPSERAPGQRSTSSQAQTSWMRPLPPTHGSGYRGPVKLGQARQPFGGNPPFMHSAFSFVYSLRP</sequence>
<evidence type="ECO:0000313" key="3">
    <source>
        <dbReference type="Proteomes" id="UP000784294"/>
    </source>
</evidence>
<organism evidence="2 3">
    <name type="scientific">Protopolystoma xenopodis</name>
    <dbReference type="NCBI Taxonomy" id="117903"/>
    <lineage>
        <taxon>Eukaryota</taxon>
        <taxon>Metazoa</taxon>
        <taxon>Spiralia</taxon>
        <taxon>Lophotrochozoa</taxon>
        <taxon>Platyhelminthes</taxon>
        <taxon>Monogenea</taxon>
        <taxon>Polyopisthocotylea</taxon>
        <taxon>Polystomatidea</taxon>
        <taxon>Polystomatidae</taxon>
        <taxon>Protopolystoma</taxon>
    </lineage>
</organism>
<dbReference type="Proteomes" id="UP000784294">
    <property type="component" value="Unassembled WGS sequence"/>
</dbReference>
<evidence type="ECO:0000256" key="1">
    <source>
        <dbReference type="SAM" id="MobiDB-lite"/>
    </source>
</evidence>
<dbReference type="AlphaFoldDB" id="A0A3S5C7U1"/>
<gene>
    <name evidence="2" type="ORF">PXEA_LOCUS34474</name>
</gene>
<name>A0A3S5C7U1_9PLAT</name>
<proteinExistence type="predicted"/>
<protein>
    <submittedName>
        <fullName evidence="2">Uncharacterized protein</fullName>
    </submittedName>
</protein>
<reference evidence="2" key="1">
    <citation type="submission" date="2018-11" db="EMBL/GenBank/DDBJ databases">
        <authorList>
            <consortium name="Pathogen Informatics"/>
        </authorList>
    </citation>
    <scope>NUCLEOTIDE SEQUENCE</scope>
</reference>
<feature type="compositionally biased region" description="Polar residues" evidence="1">
    <location>
        <begin position="180"/>
        <end position="191"/>
    </location>
</feature>
<evidence type="ECO:0000313" key="2">
    <source>
        <dbReference type="EMBL" id="VEL41034.1"/>
    </source>
</evidence>
<keyword evidence="3" id="KW-1185">Reference proteome</keyword>